<gene>
    <name evidence="4" type="ORF">FOE74_04920</name>
</gene>
<keyword evidence="3" id="KW-0802">TPR repeat</keyword>
<evidence type="ECO:0000256" key="1">
    <source>
        <dbReference type="ARBA" id="ARBA00005622"/>
    </source>
</evidence>
<dbReference type="OrthoDB" id="9784036at2"/>
<dbReference type="Proteomes" id="UP000323866">
    <property type="component" value="Unassembled WGS sequence"/>
</dbReference>
<evidence type="ECO:0000256" key="2">
    <source>
        <dbReference type="ARBA" id="ARBA00022801"/>
    </source>
</evidence>
<dbReference type="Pfam" id="PF13181">
    <property type="entry name" value="TPR_8"/>
    <property type="match status" value="1"/>
</dbReference>
<dbReference type="PANTHER" id="PTHR40841">
    <property type="entry name" value="SIDEROPHORE TRIACETYLFUSARININE C ESTERASE"/>
    <property type="match status" value="1"/>
</dbReference>
<dbReference type="SUPFAM" id="SSF53474">
    <property type="entry name" value="alpha/beta-Hydrolases"/>
    <property type="match status" value="1"/>
</dbReference>
<dbReference type="SMART" id="SM00028">
    <property type="entry name" value="TPR"/>
    <property type="match status" value="2"/>
</dbReference>
<dbReference type="SUPFAM" id="SSF48452">
    <property type="entry name" value="TPR-like"/>
    <property type="match status" value="1"/>
</dbReference>
<dbReference type="InterPro" id="IPR029058">
    <property type="entry name" value="AB_hydrolase_fold"/>
</dbReference>
<reference evidence="4 5" key="1">
    <citation type="submission" date="2019-07" db="EMBL/GenBank/DDBJ databases">
        <authorList>
            <person name="Qu J.-H."/>
        </authorList>
    </citation>
    <scope>NUCLEOTIDE SEQUENCE [LARGE SCALE GENOMIC DNA]</scope>
    <source>
        <strain evidence="4 5">MDT1-10-3</strain>
    </source>
</reference>
<accession>A0A5M8QJ51</accession>
<dbReference type="InterPro" id="IPR052558">
    <property type="entry name" value="Siderophore_Hydrolase_D"/>
</dbReference>
<sequence>MEPGNPLTFGLVLIPSFAPPLMRLFLSILLLLPLLCLGQPAKQTSTPITIGTKQTIHSAILKEDRNLWIYVPKSAADTKTRFPVLYLLDGEGFFTSMVGTVDYLSALGKMPEMIIVGIENTDRVRDLTPTHFPFWASGKPANELKASGGGPNFMAFLEKEVMPYIEKRYQTQPYRMLVGHSLGGLTVLQALVNQPTLFTSYVAIDPSIWWDNKLIMKQAEKALTQKDYAGENLFFATANTMDKGMDTVRVVQDEAQGNHNVRNHLLFRETLRKSKNLAWAWKYYPEDNHGSVPFPAQYDALRFFFKKYELDKDLKDSTITLEYVKNHYRTVSAILQYPVLPAVGTVNALGYISMGEKRYDKAYQFFKMNLENYPTNAGLHDSMGDYYVEVGDKKKAMEAFRKALSLEEIAETRRKLKSLEARK</sequence>
<dbReference type="InterPro" id="IPR019734">
    <property type="entry name" value="TPR_rpt"/>
</dbReference>
<evidence type="ECO:0000313" key="5">
    <source>
        <dbReference type="Proteomes" id="UP000323866"/>
    </source>
</evidence>
<protein>
    <submittedName>
        <fullName evidence="4">Alpha/beta hydrolase</fullName>
    </submittedName>
</protein>
<organism evidence="4 5">
    <name type="scientific">Rufibacter glacialis</name>
    <dbReference type="NCBI Taxonomy" id="1259555"/>
    <lineage>
        <taxon>Bacteria</taxon>
        <taxon>Pseudomonadati</taxon>
        <taxon>Bacteroidota</taxon>
        <taxon>Cytophagia</taxon>
        <taxon>Cytophagales</taxon>
        <taxon>Hymenobacteraceae</taxon>
        <taxon>Rufibacter</taxon>
    </lineage>
</organism>
<comment type="caution">
    <text evidence="4">The sequence shown here is derived from an EMBL/GenBank/DDBJ whole genome shotgun (WGS) entry which is preliminary data.</text>
</comment>
<evidence type="ECO:0000256" key="3">
    <source>
        <dbReference type="PROSITE-ProRule" id="PRU00339"/>
    </source>
</evidence>
<dbReference type="GO" id="GO:0016788">
    <property type="term" value="F:hydrolase activity, acting on ester bonds"/>
    <property type="evidence" value="ECO:0007669"/>
    <property type="project" value="TreeGrafter"/>
</dbReference>
<name>A0A5M8QJ51_9BACT</name>
<dbReference type="PANTHER" id="PTHR40841:SF2">
    <property type="entry name" value="SIDEROPHORE-DEGRADING ESTERASE (EUROFUNG)"/>
    <property type="match status" value="1"/>
</dbReference>
<dbReference type="InterPro" id="IPR000801">
    <property type="entry name" value="Esterase-like"/>
</dbReference>
<dbReference type="EMBL" id="VKKZ01000019">
    <property type="protein sequence ID" value="KAA6435298.1"/>
    <property type="molecule type" value="Genomic_DNA"/>
</dbReference>
<dbReference type="AlphaFoldDB" id="A0A5M8QJ51"/>
<dbReference type="Gene3D" id="3.40.50.1820">
    <property type="entry name" value="alpha/beta hydrolase"/>
    <property type="match status" value="1"/>
</dbReference>
<reference evidence="4 5" key="2">
    <citation type="submission" date="2019-09" db="EMBL/GenBank/DDBJ databases">
        <title>A bacterium isolated from glacier soil.</title>
        <authorList>
            <person name="Liu Q."/>
        </authorList>
    </citation>
    <scope>NUCLEOTIDE SEQUENCE [LARGE SCALE GENOMIC DNA]</scope>
    <source>
        <strain evidence="4 5">MDT1-10-3</strain>
    </source>
</reference>
<dbReference type="PROSITE" id="PS50005">
    <property type="entry name" value="TPR"/>
    <property type="match status" value="1"/>
</dbReference>
<keyword evidence="2 4" id="KW-0378">Hydrolase</keyword>
<proteinExistence type="inferred from homology"/>
<evidence type="ECO:0000313" key="4">
    <source>
        <dbReference type="EMBL" id="KAA6435298.1"/>
    </source>
</evidence>
<dbReference type="Pfam" id="PF00756">
    <property type="entry name" value="Esterase"/>
    <property type="match status" value="1"/>
</dbReference>
<feature type="repeat" description="TPR" evidence="3">
    <location>
        <begin position="377"/>
        <end position="410"/>
    </location>
</feature>
<comment type="similarity">
    <text evidence="1">Belongs to the esterase D family.</text>
</comment>
<dbReference type="InterPro" id="IPR011990">
    <property type="entry name" value="TPR-like_helical_dom_sf"/>
</dbReference>